<keyword evidence="1" id="KW-0812">Transmembrane</keyword>
<feature type="transmembrane region" description="Helical" evidence="1">
    <location>
        <begin position="92"/>
        <end position="112"/>
    </location>
</feature>
<keyword evidence="2" id="KW-1185">Reference proteome</keyword>
<reference evidence="3" key="1">
    <citation type="submission" date="2022-11" db="UniProtKB">
        <authorList>
            <consortium name="WormBaseParasite"/>
        </authorList>
    </citation>
    <scope>IDENTIFICATION</scope>
</reference>
<keyword evidence="1" id="KW-0472">Membrane</keyword>
<dbReference type="WBParaSite" id="PDA_v2.g28464.t1">
    <property type="protein sequence ID" value="PDA_v2.g28464.t1"/>
    <property type="gene ID" value="PDA_v2.g28464"/>
</dbReference>
<keyword evidence="1" id="KW-1133">Transmembrane helix</keyword>
<feature type="transmembrane region" description="Helical" evidence="1">
    <location>
        <begin position="28"/>
        <end position="53"/>
    </location>
</feature>
<organism evidence="2 3">
    <name type="scientific">Panagrolaimus davidi</name>
    <dbReference type="NCBI Taxonomy" id="227884"/>
    <lineage>
        <taxon>Eukaryota</taxon>
        <taxon>Metazoa</taxon>
        <taxon>Ecdysozoa</taxon>
        <taxon>Nematoda</taxon>
        <taxon>Chromadorea</taxon>
        <taxon>Rhabditida</taxon>
        <taxon>Tylenchina</taxon>
        <taxon>Panagrolaimomorpha</taxon>
        <taxon>Panagrolaimoidea</taxon>
        <taxon>Panagrolaimidae</taxon>
        <taxon>Panagrolaimus</taxon>
    </lineage>
</organism>
<proteinExistence type="predicted"/>
<sequence length="114" mass="13024">METQKEMINEYETCEDVLTKLGWKNIKLCYIILSMAFIWSLIAMPVMASSFIVGGIKCPSSNNNTECAEINERFYSINKEFNISSDSLKGDWFLTIFFIGNMLVGTFLSYLADM</sequence>
<evidence type="ECO:0000313" key="2">
    <source>
        <dbReference type="Proteomes" id="UP000887578"/>
    </source>
</evidence>
<dbReference type="AlphaFoldDB" id="A0A914QAB3"/>
<name>A0A914QAB3_9BILA</name>
<evidence type="ECO:0000313" key="3">
    <source>
        <dbReference type="WBParaSite" id="PDA_v2.g28464.t1"/>
    </source>
</evidence>
<accession>A0A914QAB3</accession>
<dbReference type="Proteomes" id="UP000887578">
    <property type="component" value="Unplaced"/>
</dbReference>
<evidence type="ECO:0000256" key="1">
    <source>
        <dbReference type="SAM" id="Phobius"/>
    </source>
</evidence>
<protein>
    <submittedName>
        <fullName evidence="3">Uncharacterized protein</fullName>
    </submittedName>
</protein>